<feature type="signal peptide" evidence="2">
    <location>
        <begin position="1"/>
        <end position="25"/>
    </location>
</feature>
<sequence length="261" mass="29117">MQKIQSFHLLHSVLFFNFFLCSSKTDPISCGKIQIQPPFLSSSNPLSHMILCRSQKLYFRTSIGLFPISQIDYTTKTLIISHVTSSSTHFVSPALLSSGLPSPPNLINSLLLFHCSNPTKPISQNCPKFEALQNQEQESQKPSCLILEDLGDLKQSFHPNDLKCSNFIRVHRNSSDFGLRNGYKLGTSISFDIPDHIPNPCKECEKADGHCGVGLRCLCHVVECKDKVFSEGGIVRPGGKFLLSYLAVFVMIINFMHVIDV</sequence>
<keyword evidence="1" id="KW-0472">Membrane</keyword>
<keyword evidence="3" id="KW-1185">Reference proteome</keyword>
<evidence type="ECO:0000256" key="2">
    <source>
        <dbReference type="SAM" id="SignalP"/>
    </source>
</evidence>
<keyword evidence="1" id="KW-0812">Transmembrane</keyword>
<keyword evidence="1" id="KW-1133">Transmembrane helix</keyword>
<evidence type="ECO:0000313" key="3">
    <source>
        <dbReference type="Proteomes" id="UP000504608"/>
    </source>
</evidence>
<dbReference type="PANTHER" id="PTHR33355:SF11">
    <property type="entry name" value="WALL-ASSOCIATED RECEPTOR KINASE GALACTURONAN-BINDING DOMAIN-CONTAINING PROTEIN"/>
    <property type="match status" value="1"/>
</dbReference>
<dbReference type="PANTHER" id="PTHR33355">
    <property type="entry name" value="WALL-ASSOCIATED RECEPTOR KINASE CARBOXY-TERMINAL PROTEIN-RELATED"/>
    <property type="match status" value="1"/>
</dbReference>
<evidence type="ECO:0000313" key="4">
    <source>
        <dbReference type="RefSeq" id="XP_022970339.1"/>
    </source>
</evidence>
<dbReference type="Proteomes" id="UP000504608">
    <property type="component" value="Unplaced"/>
</dbReference>
<evidence type="ECO:0000256" key="1">
    <source>
        <dbReference type="SAM" id="Phobius"/>
    </source>
</evidence>
<accession>A0A6J1I584</accession>
<keyword evidence="2" id="KW-0732">Signal</keyword>
<dbReference type="AlphaFoldDB" id="A0A6J1I584"/>
<feature type="transmembrane region" description="Helical" evidence="1">
    <location>
        <begin position="241"/>
        <end position="259"/>
    </location>
</feature>
<reference evidence="4" key="1">
    <citation type="submission" date="2025-08" db="UniProtKB">
        <authorList>
            <consortium name="RefSeq"/>
        </authorList>
    </citation>
    <scope>IDENTIFICATION</scope>
    <source>
        <tissue evidence="4">Young leaves</tissue>
    </source>
</reference>
<dbReference type="GeneID" id="111469332"/>
<protein>
    <submittedName>
        <fullName evidence="4">Uncharacterized protein LOC111469332</fullName>
    </submittedName>
</protein>
<name>A0A6J1I584_CUCMA</name>
<dbReference type="OrthoDB" id="1870516at2759"/>
<dbReference type="RefSeq" id="XP_022970339.1">
    <property type="nucleotide sequence ID" value="XM_023114571.1"/>
</dbReference>
<feature type="chain" id="PRO_5026761377" evidence="2">
    <location>
        <begin position="26"/>
        <end position="261"/>
    </location>
</feature>
<proteinExistence type="predicted"/>
<dbReference type="KEGG" id="cmax:111469332"/>
<organism evidence="3 4">
    <name type="scientific">Cucurbita maxima</name>
    <name type="common">Pumpkin</name>
    <name type="synonym">Winter squash</name>
    <dbReference type="NCBI Taxonomy" id="3661"/>
    <lineage>
        <taxon>Eukaryota</taxon>
        <taxon>Viridiplantae</taxon>
        <taxon>Streptophyta</taxon>
        <taxon>Embryophyta</taxon>
        <taxon>Tracheophyta</taxon>
        <taxon>Spermatophyta</taxon>
        <taxon>Magnoliopsida</taxon>
        <taxon>eudicotyledons</taxon>
        <taxon>Gunneridae</taxon>
        <taxon>Pentapetalae</taxon>
        <taxon>rosids</taxon>
        <taxon>fabids</taxon>
        <taxon>Cucurbitales</taxon>
        <taxon>Cucurbitaceae</taxon>
        <taxon>Cucurbiteae</taxon>
        <taxon>Cucurbita</taxon>
    </lineage>
</organism>
<gene>
    <name evidence="4" type="primary">LOC111469332</name>
</gene>